<accession>A0A4Y7Q0H6</accession>
<dbReference type="VEuPathDB" id="FungiDB:BD410DRAFT_362496"/>
<dbReference type="OrthoDB" id="3249706at2759"/>
<reference evidence="1 2" key="1">
    <citation type="submission" date="2018-06" db="EMBL/GenBank/DDBJ databases">
        <title>A transcriptomic atlas of mushroom development highlights an independent origin of complex multicellularity.</title>
        <authorList>
            <consortium name="DOE Joint Genome Institute"/>
            <person name="Krizsan K."/>
            <person name="Almasi E."/>
            <person name="Merenyi Z."/>
            <person name="Sahu N."/>
            <person name="Viragh M."/>
            <person name="Koszo T."/>
            <person name="Mondo S."/>
            <person name="Kiss B."/>
            <person name="Balint B."/>
            <person name="Kues U."/>
            <person name="Barry K."/>
            <person name="Hegedus J.C."/>
            <person name="Henrissat B."/>
            <person name="Johnson J."/>
            <person name="Lipzen A."/>
            <person name="Ohm R."/>
            <person name="Nagy I."/>
            <person name="Pangilinan J."/>
            <person name="Yan J."/>
            <person name="Xiong Y."/>
            <person name="Grigoriev I.V."/>
            <person name="Hibbett D.S."/>
            <person name="Nagy L.G."/>
        </authorList>
    </citation>
    <scope>NUCLEOTIDE SEQUENCE [LARGE SCALE GENOMIC DNA]</scope>
    <source>
        <strain evidence="1 2">SZMC22713</strain>
    </source>
</reference>
<dbReference type="Gene3D" id="3.80.10.10">
    <property type="entry name" value="Ribonuclease Inhibitor"/>
    <property type="match status" value="1"/>
</dbReference>
<dbReference type="AlphaFoldDB" id="A0A4Y7Q0H6"/>
<dbReference type="Proteomes" id="UP000294933">
    <property type="component" value="Unassembled WGS sequence"/>
</dbReference>
<gene>
    <name evidence="1" type="ORF">BD410DRAFT_362496</name>
</gene>
<dbReference type="EMBL" id="ML170186">
    <property type="protein sequence ID" value="TDL20662.1"/>
    <property type="molecule type" value="Genomic_DNA"/>
</dbReference>
<keyword evidence="2" id="KW-1185">Reference proteome</keyword>
<name>A0A4Y7Q0H6_9AGAM</name>
<proteinExistence type="predicted"/>
<dbReference type="STRING" id="50990.A0A4Y7Q0H6"/>
<sequence length="464" mass="52798">MDIYDLPGGQNNNENRLPPINQLPLEILTEIFFHSLANGAIKQNRGNSVDTSPVVLGHICRAWRTLALSSPLLWATINVTVMTGWGVLVDVDRTLLAVEELLIRSQDCPLKIAMRYVHYPYGPDEEDSHSFRIRYEAIVAKLLSHSHRWKHVELSLPKASVGAVFERISAGTPLLTYFLIAESQNTTESMTINLSSATQLECLRILLPVRIDWGGSMMHKMRKFSSISYPTVYAFLECFDRCPSLTDFYFHSHMQRPSPHFTRTQMSLRRLSYLVNCSLEHLYQAQYSAMLNWLDLPSLRNFSLSTTEVPSDPSTLERFLLRSQPPLEVFSIFVRGMTNPELHACLRIVPSLTTLRCATIHFTEESVEAFMVPPPPDGESVLCPNLESVWINNESEVACRAIAKLMVNRRRNALTTGAARVRVFGLDPGNFEAFKGYPGIQQCVDEGLQLRDKFWWHDHRDSNK</sequence>
<evidence type="ECO:0000313" key="1">
    <source>
        <dbReference type="EMBL" id="TDL20662.1"/>
    </source>
</evidence>
<dbReference type="InterPro" id="IPR032675">
    <property type="entry name" value="LRR_dom_sf"/>
</dbReference>
<evidence type="ECO:0000313" key="2">
    <source>
        <dbReference type="Proteomes" id="UP000294933"/>
    </source>
</evidence>
<dbReference type="SUPFAM" id="SSF52047">
    <property type="entry name" value="RNI-like"/>
    <property type="match status" value="1"/>
</dbReference>
<organism evidence="1 2">
    <name type="scientific">Rickenella mellea</name>
    <dbReference type="NCBI Taxonomy" id="50990"/>
    <lineage>
        <taxon>Eukaryota</taxon>
        <taxon>Fungi</taxon>
        <taxon>Dikarya</taxon>
        <taxon>Basidiomycota</taxon>
        <taxon>Agaricomycotina</taxon>
        <taxon>Agaricomycetes</taxon>
        <taxon>Hymenochaetales</taxon>
        <taxon>Rickenellaceae</taxon>
        <taxon>Rickenella</taxon>
    </lineage>
</organism>
<protein>
    <submittedName>
        <fullName evidence="1">Uncharacterized protein</fullName>
    </submittedName>
</protein>